<feature type="transmembrane region" description="Helical" evidence="5">
    <location>
        <begin position="87"/>
        <end position="107"/>
    </location>
</feature>
<feature type="transmembrane region" description="Helical" evidence="5">
    <location>
        <begin position="198"/>
        <end position="228"/>
    </location>
</feature>
<dbReference type="InterPro" id="IPR051533">
    <property type="entry name" value="WaaL-like"/>
</dbReference>
<feature type="domain" description="O-antigen ligase-related" evidence="6">
    <location>
        <begin position="199"/>
        <end position="353"/>
    </location>
</feature>
<dbReference type="PANTHER" id="PTHR37422:SF17">
    <property type="entry name" value="O-ANTIGEN LIGASE"/>
    <property type="match status" value="1"/>
</dbReference>
<feature type="transmembrane region" description="Helical" evidence="5">
    <location>
        <begin position="370"/>
        <end position="388"/>
    </location>
</feature>
<organism evidence="7 8">
    <name type="scientific">Aquimarina addita</name>
    <dbReference type="NCBI Taxonomy" id="870485"/>
    <lineage>
        <taxon>Bacteria</taxon>
        <taxon>Pseudomonadati</taxon>
        <taxon>Bacteroidota</taxon>
        <taxon>Flavobacteriia</taxon>
        <taxon>Flavobacteriales</taxon>
        <taxon>Flavobacteriaceae</taxon>
        <taxon>Aquimarina</taxon>
    </lineage>
</organism>
<feature type="transmembrane region" description="Helical" evidence="5">
    <location>
        <begin position="240"/>
        <end position="259"/>
    </location>
</feature>
<protein>
    <recommendedName>
        <fullName evidence="6">O-antigen ligase-related domain-containing protein</fullName>
    </recommendedName>
</protein>
<dbReference type="InterPro" id="IPR007016">
    <property type="entry name" value="O-antigen_ligase-rel_domated"/>
</dbReference>
<evidence type="ECO:0000256" key="4">
    <source>
        <dbReference type="ARBA" id="ARBA00023136"/>
    </source>
</evidence>
<feature type="transmembrane region" description="Helical" evidence="5">
    <location>
        <begin position="62"/>
        <end position="81"/>
    </location>
</feature>
<accession>A0ABP7XAU4</accession>
<feature type="transmembrane region" description="Helical" evidence="5">
    <location>
        <begin position="165"/>
        <end position="186"/>
    </location>
</feature>
<dbReference type="RefSeq" id="WP_344924741.1">
    <property type="nucleotide sequence ID" value="NZ_BAABCW010000002.1"/>
</dbReference>
<feature type="transmembrane region" description="Helical" evidence="5">
    <location>
        <begin position="394"/>
        <end position="410"/>
    </location>
</feature>
<gene>
    <name evidence="7" type="ORF">GCM10022393_06550</name>
</gene>
<keyword evidence="8" id="KW-1185">Reference proteome</keyword>
<keyword evidence="3 5" id="KW-1133">Transmembrane helix</keyword>
<comment type="subcellular location">
    <subcellularLocation>
        <location evidence="1">Membrane</location>
        <topology evidence="1">Multi-pass membrane protein</topology>
    </subcellularLocation>
</comment>
<evidence type="ECO:0000256" key="2">
    <source>
        <dbReference type="ARBA" id="ARBA00022692"/>
    </source>
</evidence>
<proteinExistence type="predicted"/>
<dbReference type="Proteomes" id="UP001500459">
    <property type="component" value="Unassembled WGS sequence"/>
</dbReference>
<evidence type="ECO:0000313" key="7">
    <source>
        <dbReference type="EMBL" id="GAA4109778.1"/>
    </source>
</evidence>
<comment type="caution">
    <text evidence="7">The sequence shown here is derived from an EMBL/GenBank/DDBJ whole genome shotgun (WGS) entry which is preliminary data.</text>
</comment>
<feature type="transmembrane region" description="Helical" evidence="5">
    <location>
        <begin position="14"/>
        <end position="42"/>
    </location>
</feature>
<dbReference type="Pfam" id="PF04932">
    <property type="entry name" value="Wzy_C"/>
    <property type="match status" value="1"/>
</dbReference>
<evidence type="ECO:0000256" key="5">
    <source>
        <dbReference type="SAM" id="Phobius"/>
    </source>
</evidence>
<keyword evidence="4 5" id="KW-0472">Membrane</keyword>
<evidence type="ECO:0000256" key="1">
    <source>
        <dbReference type="ARBA" id="ARBA00004141"/>
    </source>
</evidence>
<feature type="transmembrane region" description="Helical" evidence="5">
    <location>
        <begin position="340"/>
        <end position="363"/>
    </location>
</feature>
<dbReference type="PANTHER" id="PTHR37422">
    <property type="entry name" value="TEICHURONIC ACID BIOSYNTHESIS PROTEIN TUAE"/>
    <property type="match status" value="1"/>
</dbReference>
<evidence type="ECO:0000259" key="6">
    <source>
        <dbReference type="Pfam" id="PF04932"/>
    </source>
</evidence>
<sequence>MKAILNLNKNSEVILTGLLFITGFSIPFSYGFNSICFGILFLYSFTRFEKRTYLSLFNKKSLIPLLFISFFIIQVVGIVYAHDMKRASSNVIKNILLILLPITFINLSKSIDYVKVKASLYGLIVGITVIISSSYIHILKKIILGVQGPGSLLTYFVREEFVKEAIVVVHPPYLAFLVVFAIVPIWKLSFPENKVLRYLLLFYFLFALYSISSFMSFIILGILFVFYFISLIKKRKQKHVLVISTALILGLFLINNMNYKESIKGFRGGTLFKRIEWSFLKGKWDTSRPENWKSVWIVSKNNLALGVGSDGGLHQLQMHRNDRSESYINKHNAHNQYLEVLLRFGLIGLAVYLFLLYSLIVTAMQSRNRIFGWFLIVFVVSCLVESYLQRQIGLTFFVFYALLFNTFYKFDLLKNIHNEKSLSA</sequence>
<dbReference type="EMBL" id="BAABCW010000002">
    <property type="protein sequence ID" value="GAA4109778.1"/>
    <property type="molecule type" value="Genomic_DNA"/>
</dbReference>
<evidence type="ECO:0000313" key="8">
    <source>
        <dbReference type="Proteomes" id="UP001500459"/>
    </source>
</evidence>
<keyword evidence="2 5" id="KW-0812">Transmembrane</keyword>
<name>A0ABP7XAU4_9FLAO</name>
<feature type="transmembrane region" description="Helical" evidence="5">
    <location>
        <begin position="119"/>
        <end position="136"/>
    </location>
</feature>
<evidence type="ECO:0000256" key="3">
    <source>
        <dbReference type="ARBA" id="ARBA00022989"/>
    </source>
</evidence>
<reference evidence="8" key="1">
    <citation type="journal article" date="2019" name="Int. J. Syst. Evol. Microbiol.">
        <title>The Global Catalogue of Microorganisms (GCM) 10K type strain sequencing project: providing services to taxonomists for standard genome sequencing and annotation.</title>
        <authorList>
            <consortium name="The Broad Institute Genomics Platform"/>
            <consortium name="The Broad Institute Genome Sequencing Center for Infectious Disease"/>
            <person name="Wu L."/>
            <person name="Ma J."/>
        </authorList>
    </citation>
    <scope>NUCLEOTIDE SEQUENCE [LARGE SCALE GENOMIC DNA]</scope>
    <source>
        <strain evidence="8">JCM 17106</strain>
    </source>
</reference>